<name>A0AAE1CYN4_9GAST</name>
<keyword evidence="2" id="KW-1185">Reference proteome</keyword>
<sequence length="90" mass="10196">MLLNSAEGPVMDRCERMSIRYRGGYSFSFKRPKYFGSACQVVTVVIALRNVAMNGYFCLGTRQVLNVVTLVDLTTYHDSVLELSLRHMPT</sequence>
<dbReference type="EMBL" id="JAWDGP010006267">
    <property type="protein sequence ID" value="KAK3744335.1"/>
    <property type="molecule type" value="Genomic_DNA"/>
</dbReference>
<reference evidence="1" key="1">
    <citation type="journal article" date="2023" name="G3 (Bethesda)">
        <title>A reference genome for the long-term kleptoplast-retaining sea slug Elysia crispata morphotype clarki.</title>
        <authorList>
            <person name="Eastman K.E."/>
            <person name="Pendleton A.L."/>
            <person name="Shaikh M.A."/>
            <person name="Suttiyut T."/>
            <person name="Ogas R."/>
            <person name="Tomko P."/>
            <person name="Gavelis G."/>
            <person name="Widhalm J.R."/>
            <person name="Wisecaver J.H."/>
        </authorList>
    </citation>
    <scope>NUCLEOTIDE SEQUENCE</scope>
    <source>
        <strain evidence="1">ECLA1</strain>
    </source>
</reference>
<gene>
    <name evidence="1" type="ORF">RRG08_030418</name>
</gene>
<protein>
    <submittedName>
        <fullName evidence="1">Uncharacterized protein</fullName>
    </submittedName>
</protein>
<dbReference type="Proteomes" id="UP001283361">
    <property type="component" value="Unassembled WGS sequence"/>
</dbReference>
<accession>A0AAE1CYN4</accession>
<evidence type="ECO:0000313" key="1">
    <source>
        <dbReference type="EMBL" id="KAK3744335.1"/>
    </source>
</evidence>
<proteinExistence type="predicted"/>
<evidence type="ECO:0000313" key="2">
    <source>
        <dbReference type="Proteomes" id="UP001283361"/>
    </source>
</evidence>
<dbReference type="AlphaFoldDB" id="A0AAE1CYN4"/>
<organism evidence="1 2">
    <name type="scientific">Elysia crispata</name>
    <name type="common">lettuce slug</name>
    <dbReference type="NCBI Taxonomy" id="231223"/>
    <lineage>
        <taxon>Eukaryota</taxon>
        <taxon>Metazoa</taxon>
        <taxon>Spiralia</taxon>
        <taxon>Lophotrochozoa</taxon>
        <taxon>Mollusca</taxon>
        <taxon>Gastropoda</taxon>
        <taxon>Heterobranchia</taxon>
        <taxon>Euthyneura</taxon>
        <taxon>Panpulmonata</taxon>
        <taxon>Sacoglossa</taxon>
        <taxon>Placobranchoidea</taxon>
        <taxon>Plakobranchidae</taxon>
        <taxon>Elysia</taxon>
    </lineage>
</organism>
<comment type="caution">
    <text evidence="1">The sequence shown here is derived from an EMBL/GenBank/DDBJ whole genome shotgun (WGS) entry which is preliminary data.</text>
</comment>